<dbReference type="OrthoDB" id="214015at2"/>
<sequence>MGSEHENLKSIRWQSGVVGRGWQIGLGLLFVLALLTSVAVLVRIVGRRASPVQITLATGTPAGSYHRFGQALQRVTTDHIEDHELDWRLELLTTRGSAENMRMLRGSLEADREKIKTVAANNGRPEVETIDLIIAQSDTPTVRNCRLVAPLFPEVFHVIADESIASIDDFRGKHVGVLNKGSRTYDVFLGLLEHYGLSWQGDDADVTLHPMSAQELVEAFERNTVGSDEGPRIDAMFYIVALGNELAEQVLSLPEAHLVSIDEAEALKLWFPNVNPYEIPKGAYGHRMTIRDDGAKLMQPVPPDRIPTAGVYAMLAARSDLDTTYVRELAEILSLYPGELSQTRPSLIELQEASALAEKYRHGRGDEVADASDWFAAPHAALLPGYQADLSLGIPMHPGVTDFLTSDEPSWLAQNAELASLCLAVAIAIASGGRAFFINATRQKRLRAETYNRQLADLVDNALKARDRSELETLWKELTDIFNAVVDDIEHRRISSDAFHSFKFPWDVAKDLLCHREILLTEKDEVAQLRRLAGPDAVADETEIEKQD</sequence>
<keyword evidence="1" id="KW-1133">Transmembrane helix</keyword>
<dbReference type="EMBL" id="CP036268">
    <property type="protein sequence ID" value="QDT36851.1"/>
    <property type="molecule type" value="Genomic_DNA"/>
</dbReference>
<accession>A0A517QYZ0</accession>
<name>A0A517QYZ0_9PLAN</name>
<dbReference type="KEGG" id="svp:Pan189_12140"/>
<evidence type="ECO:0000313" key="3">
    <source>
        <dbReference type="Proteomes" id="UP000317318"/>
    </source>
</evidence>
<keyword evidence="3" id="KW-1185">Reference proteome</keyword>
<dbReference type="AlphaFoldDB" id="A0A517QYZ0"/>
<dbReference type="PANTHER" id="PTHR42941">
    <property type="entry name" value="SLL1037 PROTEIN"/>
    <property type="match status" value="1"/>
</dbReference>
<dbReference type="SUPFAM" id="SSF53850">
    <property type="entry name" value="Periplasmic binding protein-like II"/>
    <property type="match status" value="1"/>
</dbReference>
<feature type="transmembrane region" description="Helical" evidence="1">
    <location>
        <begin position="21"/>
        <end position="45"/>
    </location>
</feature>
<keyword evidence="1" id="KW-0472">Membrane</keyword>
<dbReference type="Pfam" id="PF16868">
    <property type="entry name" value="NMT1_3"/>
    <property type="match status" value="1"/>
</dbReference>
<keyword evidence="1" id="KW-0812">Transmembrane</keyword>
<evidence type="ECO:0000313" key="2">
    <source>
        <dbReference type="EMBL" id="QDT36851.1"/>
    </source>
</evidence>
<protein>
    <recommendedName>
        <fullName evidence="4">NMT1/THI5 like protein</fullName>
    </recommendedName>
</protein>
<reference evidence="2 3" key="1">
    <citation type="submission" date="2019-02" db="EMBL/GenBank/DDBJ databases">
        <title>Deep-cultivation of Planctomycetes and their phenomic and genomic characterization uncovers novel biology.</title>
        <authorList>
            <person name="Wiegand S."/>
            <person name="Jogler M."/>
            <person name="Boedeker C."/>
            <person name="Pinto D."/>
            <person name="Vollmers J."/>
            <person name="Rivas-Marin E."/>
            <person name="Kohn T."/>
            <person name="Peeters S.H."/>
            <person name="Heuer A."/>
            <person name="Rast P."/>
            <person name="Oberbeckmann S."/>
            <person name="Bunk B."/>
            <person name="Jeske O."/>
            <person name="Meyerdierks A."/>
            <person name="Storesund J.E."/>
            <person name="Kallscheuer N."/>
            <person name="Luecker S."/>
            <person name="Lage O.M."/>
            <person name="Pohl T."/>
            <person name="Merkel B.J."/>
            <person name="Hornburger P."/>
            <person name="Mueller R.-W."/>
            <person name="Bruemmer F."/>
            <person name="Labrenz M."/>
            <person name="Spormann A.M."/>
            <person name="Op den Camp H."/>
            <person name="Overmann J."/>
            <person name="Amann R."/>
            <person name="Jetten M.S.M."/>
            <person name="Mascher T."/>
            <person name="Medema M.H."/>
            <person name="Devos D.P."/>
            <person name="Kaster A.-K."/>
            <person name="Ovreas L."/>
            <person name="Rohde M."/>
            <person name="Galperin M.Y."/>
            <person name="Jogler C."/>
        </authorList>
    </citation>
    <scope>NUCLEOTIDE SEQUENCE [LARGE SCALE GENOMIC DNA]</scope>
    <source>
        <strain evidence="2 3">Pan189</strain>
    </source>
</reference>
<proteinExistence type="predicted"/>
<evidence type="ECO:0008006" key="4">
    <source>
        <dbReference type="Google" id="ProtNLM"/>
    </source>
</evidence>
<dbReference type="Gene3D" id="3.40.190.10">
    <property type="entry name" value="Periplasmic binding protein-like II"/>
    <property type="match status" value="2"/>
</dbReference>
<evidence type="ECO:0000256" key="1">
    <source>
        <dbReference type="SAM" id="Phobius"/>
    </source>
</evidence>
<organism evidence="2 3">
    <name type="scientific">Stratiformator vulcanicus</name>
    <dbReference type="NCBI Taxonomy" id="2527980"/>
    <lineage>
        <taxon>Bacteria</taxon>
        <taxon>Pseudomonadati</taxon>
        <taxon>Planctomycetota</taxon>
        <taxon>Planctomycetia</taxon>
        <taxon>Planctomycetales</taxon>
        <taxon>Planctomycetaceae</taxon>
        <taxon>Stratiformator</taxon>
    </lineage>
</organism>
<dbReference type="InterPro" id="IPR011852">
    <property type="entry name" value="TRAP_TAXI"/>
</dbReference>
<dbReference type="PANTHER" id="PTHR42941:SF1">
    <property type="entry name" value="SLL1037 PROTEIN"/>
    <property type="match status" value="1"/>
</dbReference>
<gene>
    <name evidence="2" type="ORF">Pan189_12140</name>
</gene>
<dbReference type="Proteomes" id="UP000317318">
    <property type="component" value="Chromosome"/>
</dbReference>